<keyword evidence="1" id="KW-0472">Membrane</keyword>
<protein>
    <submittedName>
        <fullName evidence="2">Uncharacterized protein</fullName>
    </submittedName>
</protein>
<reference evidence="2" key="1">
    <citation type="submission" date="2018-02" db="EMBL/GenBank/DDBJ databases">
        <title>Rhizophora mucronata_Transcriptome.</title>
        <authorList>
            <person name="Meera S.P."/>
            <person name="Sreeshan A."/>
            <person name="Augustine A."/>
        </authorList>
    </citation>
    <scope>NUCLEOTIDE SEQUENCE</scope>
    <source>
        <tissue evidence="2">Leaf</tissue>
    </source>
</reference>
<dbReference type="AlphaFoldDB" id="A0A2P2LDQ1"/>
<keyword evidence="1" id="KW-1133">Transmembrane helix</keyword>
<accession>A0A2P2LDQ1</accession>
<proteinExistence type="predicted"/>
<keyword evidence="1" id="KW-0812">Transmembrane</keyword>
<evidence type="ECO:0000313" key="2">
    <source>
        <dbReference type="EMBL" id="MBX16089.1"/>
    </source>
</evidence>
<organism evidence="2">
    <name type="scientific">Rhizophora mucronata</name>
    <name type="common">Asiatic mangrove</name>
    <dbReference type="NCBI Taxonomy" id="61149"/>
    <lineage>
        <taxon>Eukaryota</taxon>
        <taxon>Viridiplantae</taxon>
        <taxon>Streptophyta</taxon>
        <taxon>Embryophyta</taxon>
        <taxon>Tracheophyta</taxon>
        <taxon>Spermatophyta</taxon>
        <taxon>Magnoliopsida</taxon>
        <taxon>eudicotyledons</taxon>
        <taxon>Gunneridae</taxon>
        <taxon>Pentapetalae</taxon>
        <taxon>rosids</taxon>
        <taxon>fabids</taxon>
        <taxon>Malpighiales</taxon>
        <taxon>Rhizophoraceae</taxon>
        <taxon>Rhizophora</taxon>
    </lineage>
</organism>
<name>A0A2P2LDQ1_RHIMU</name>
<feature type="transmembrane region" description="Helical" evidence="1">
    <location>
        <begin position="32"/>
        <end position="54"/>
    </location>
</feature>
<evidence type="ECO:0000256" key="1">
    <source>
        <dbReference type="SAM" id="Phobius"/>
    </source>
</evidence>
<sequence>MFFDPYGYHGTSFEQTYRCYPASFIEKVRLSLLLLFFCLLLFMFFWLTCLPLYFGW</sequence>
<dbReference type="EMBL" id="GGEC01035605">
    <property type="protein sequence ID" value="MBX16089.1"/>
    <property type="molecule type" value="Transcribed_RNA"/>
</dbReference>